<proteinExistence type="predicted"/>
<dbReference type="EMBL" id="NGKC01000020">
    <property type="protein sequence ID" value="RSU09299.1"/>
    <property type="molecule type" value="Genomic_DNA"/>
</dbReference>
<keyword evidence="2" id="KW-1185">Reference proteome</keyword>
<evidence type="ECO:0008006" key="3">
    <source>
        <dbReference type="Google" id="ProtNLM"/>
    </source>
</evidence>
<evidence type="ECO:0000313" key="1">
    <source>
        <dbReference type="EMBL" id="RSU09299.1"/>
    </source>
</evidence>
<protein>
    <recommendedName>
        <fullName evidence="3">Radical SAM core domain-containing protein</fullName>
    </recommendedName>
</protein>
<dbReference type="SUPFAM" id="SSF102114">
    <property type="entry name" value="Radical SAM enzymes"/>
    <property type="match status" value="1"/>
</dbReference>
<sequence>MMKSSKYNYIAPINEELDMLYNVFTGYSIVVDHEKMCDLKELKKLDNEEIESLYSMGILIDDDVDEIENLKKINYQSVNSNKEMTLVIQTTSGCNFACPYCYQSHERLERI</sequence>
<comment type="caution">
    <text evidence="1">The sequence shown here is derived from an EMBL/GenBank/DDBJ whole genome shotgun (WGS) entry which is preliminary data.</text>
</comment>
<dbReference type="RefSeq" id="WP_126814958.1">
    <property type="nucleotide sequence ID" value="NZ_NGKC01000020.1"/>
</dbReference>
<reference evidence="1 2" key="1">
    <citation type="submission" date="2017-05" db="EMBL/GenBank/DDBJ databases">
        <title>Vagococcus spp. assemblies.</title>
        <authorList>
            <person name="Gulvik C.A."/>
        </authorList>
    </citation>
    <scope>NUCLEOTIDE SEQUENCE [LARGE SCALE GENOMIC DNA]</scope>
    <source>
        <strain evidence="1 2">LMG 24798</strain>
    </source>
</reference>
<dbReference type="AlphaFoldDB" id="A0A430AMH6"/>
<organism evidence="1 2">
    <name type="scientific">Vagococcus acidifermentans</name>
    <dbReference type="NCBI Taxonomy" id="564710"/>
    <lineage>
        <taxon>Bacteria</taxon>
        <taxon>Bacillati</taxon>
        <taxon>Bacillota</taxon>
        <taxon>Bacilli</taxon>
        <taxon>Lactobacillales</taxon>
        <taxon>Enterococcaceae</taxon>
        <taxon>Vagococcus</taxon>
    </lineage>
</organism>
<dbReference type="OrthoDB" id="9808591at2"/>
<accession>A0A430AMH6</accession>
<gene>
    <name evidence="1" type="ORF">CBF27_12860</name>
</gene>
<dbReference type="InterPro" id="IPR058240">
    <property type="entry name" value="rSAM_sf"/>
</dbReference>
<dbReference type="Proteomes" id="UP000286773">
    <property type="component" value="Unassembled WGS sequence"/>
</dbReference>
<name>A0A430AMH6_9ENTE</name>
<evidence type="ECO:0000313" key="2">
    <source>
        <dbReference type="Proteomes" id="UP000286773"/>
    </source>
</evidence>